<reference evidence="1" key="1">
    <citation type="journal article" date="2023" name="G3 (Bethesda)">
        <title>Whole genome assemblies of Zophobas morio and Tenebrio molitor.</title>
        <authorList>
            <person name="Kaur S."/>
            <person name="Stinson S.A."/>
            <person name="diCenzo G.C."/>
        </authorList>
    </citation>
    <scope>NUCLEOTIDE SEQUENCE</scope>
    <source>
        <strain evidence="1">QUZm001</strain>
    </source>
</reference>
<evidence type="ECO:0000313" key="2">
    <source>
        <dbReference type="Proteomes" id="UP001168821"/>
    </source>
</evidence>
<dbReference type="EMBL" id="JALNTZ010003430">
    <property type="protein sequence ID" value="KAJ3616484.1"/>
    <property type="molecule type" value="Genomic_DNA"/>
</dbReference>
<sequence length="214" mass="24528">MYTNNYWERVPIMRKKKGEIIMNELQTFNTQLVEKFEEQVQTKGIDKMVYKMSRGGRTLVGYDKPTLEQLCIDLGLRKEYSELTVVSLPNNDFVVSVKLTLLDGQGKMITTSYGSGQSFETGQKSNDVLRLTPVVQKRALNIALTPLLVRLGLDYQTIAKREKAKDYNSEVEYETTSNVDDLAKNDKPNDNEFISIERAKTLMLRINELQDSNK</sequence>
<proteinExistence type="predicted"/>
<comment type="caution">
    <text evidence="1">The sequence shown here is derived from an EMBL/GenBank/DDBJ whole genome shotgun (WGS) entry which is preliminary data.</text>
</comment>
<dbReference type="Proteomes" id="UP001168821">
    <property type="component" value="Unassembled WGS sequence"/>
</dbReference>
<name>A0AA38HJ48_9CUCU</name>
<accession>A0AA38HJ48</accession>
<evidence type="ECO:0000313" key="1">
    <source>
        <dbReference type="EMBL" id="KAJ3616484.1"/>
    </source>
</evidence>
<protein>
    <submittedName>
        <fullName evidence="1">Uncharacterized protein</fullName>
    </submittedName>
</protein>
<dbReference type="AlphaFoldDB" id="A0AA38HJ48"/>
<keyword evidence="2" id="KW-1185">Reference proteome</keyword>
<gene>
    <name evidence="1" type="ORF">Zmor_011881</name>
</gene>
<organism evidence="1 2">
    <name type="scientific">Zophobas morio</name>
    <dbReference type="NCBI Taxonomy" id="2755281"/>
    <lineage>
        <taxon>Eukaryota</taxon>
        <taxon>Metazoa</taxon>
        <taxon>Ecdysozoa</taxon>
        <taxon>Arthropoda</taxon>
        <taxon>Hexapoda</taxon>
        <taxon>Insecta</taxon>
        <taxon>Pterygota</taxon>
        <taxon>Neoptera</taxon>
        <taxon>Endopterygota</taxon>
        <taxon>Coleoptera</taxon>
        <taxon>Polyphaga</taxon>
        <taxon>Cucujiformia</taxon>
        <taxon>Tenebrionidae</taxon>
        <taxon>Zophobas</taxon>
    </lineage>
</organism>